<reference evidence="2 3" key="1">
    <citation type="journal article" date="2018" name="BMC Genomics">
        <title>Comparative genome analyses reveal sequence features reflecting distinct modes of host-adaptation between dicot and monocot powdery mildew.</title>
        <authorList>
            <person name="Wu Y."/>
            <person name="Ma X."/>
            <person name="Pan Z."/>
            <person name="Kale S.D."/>
            <person name="Song Y."/>
            <person name="King H."/>
            <person name="Zhang Q."/>
            <person name="Presley C."/>
            <person name="Deng X."/>
            <person name="Wei C.I."/>
            <person name="Xiao S."/>
        </authorList>
    </citation>
    <scope>NUCLEOTIDE SEQUENCE [LARGE SCALE GENOMIC DNA]</scope>
    <source>
        <strain evidence="2">UMSG3</strain>
    </source>
</reference>
<feature type="compositionally biased region" description="Basic and acidic residues" evidence="1">
    <location>
        <begin position="1"/>
        <end position="11"/>
    </location>
</feature>
<feature type="region of interest" description="Disordered" evidence="1">
    <location>
        <begin position="284"/>
        <end position="313"/>
    </location>
</feature>
<feature type="region of interest" description="Disordered" evidence="1">
    <location>
        <begin position="1"/>
        <end position="34"/>
    </location>
</feature>
<proteinExistence type="predicted"/>
<dbReference type="STRING" id="62708.A0A420HFA4"/>
<evidence type="ECO:0000313" key="3">
    <source>
        <dbReference type="Proteomes" id="UP000283383"/>
    </source>
</evidence>
<feature type="region of interest" description="Disordered" evidence="1">
    <location>
        <begin position="181"/>
        <end position="244"/>
    </location>
</feature>
<evidence type="ECO:0000313" key="2">
    <source>
        <dbReference type="EMBL" id="RKF56132.1"/>
    </source>
</evidence>
<protein>
    <submittedName>
        <fullName evidence="2">Uncharacterized protein</fullName>
    </submittedName>
</protein>
<feature type="region of interest" description="Disordered" evidence="1">
    <location>
        <begin position="110"/>
        <end position="130"/>
    </location>
</feature>
<keyword evidence="3" id="KW-1185">Reference proteome</keyword>
<feature type="non-terminal residue" evidence="2">
    <location>
        <position position="1"/>
    </location>
</feature>
<dbReference type="AlphaFoldDB" id="A0A420HFA4"/>
<feature type="compositionally biased region" description="Basic and acidic residues" evidence="1">
    <location>
        <begin position="497"/>
        <end position="509"/>
    </location>
</feature>
<sequence>EVDSSDDHPLESENAEIEGLEKQNVESLPDDEDIPEELPLEKSFLENAKNDEEVLVEESTVISEKEIGIVEEVESDDYPHESEIKIMEAGNAQNVESLPDDEDISEELPLEKSVPENAMNEGKELVEEPSVISEKEIVVAEVDSSDNHSHKSENKIMEAGNAQNVELLQVNEDIPEELPLQTPVLENAEKDEEFPVDEVSMTSEKEITLEKEDNSDDVSIESENVKLEAGNEQNVESPPDGEVFSEELPFEKSVLEIAENEEKVPVDDTSMISEKDIGIAEVVESDDHPLESENNKVDGLNEQTLSPPLDDEEISEYPQFEEPVLDNADSSDKVQYDETSVTSEKEVLIVDVDNFDDYTQESELTIMEAMNEQSVEPSLDNTNVGKLIPIERPITNDEEIGEEILFDDTLLTIEKERKSLEQVNYDDHPLELENTKIVGMNEQSVSPPPDDEDVPEKLPHDILILESAEINEEVSISETSIKSEEETVREDLEDFDDHPLELEDTKIDGVNEQSVSPPPDDEDVSERLSLENPVLENMENDENVSFDVTSMTSEKDTATAEQRDSDDHPIELENTQIEAIEQLSPVSTLDDINVSEPILDEIFRAGNTEIGEGAQTDKTSLAVQEEADLADVEVSDEKRIESENAQVEITDVGNIEPQIDDLDISESLPVKHSVPEDKETGGGVILDELSSTSTKAIVNVEIFDSGNRFEEVEISQIEALDVENVKSLLDDTYIGESISVEISIHEDEDIGKEVFLGETSITSDKVIDDTEFVDIEVEIPAENSAAILKKNELSDDKTKIDFSTDEIRTISQADEIFKETITEEVGYKANAIASMERAHENFKTGKFKNIDDSQSIHEKSIMKGKEIADRSMQIISTEAVDVNDISTTLSEDFDDEESLKIHNISSPIESFTGIHSADAHRQAESHNLNLEQIELLAKLEQKAEDPSSRKDLNSLDTLQVKKTRCLDNHDCVEPGKDKKISGEEYLIGQKECECRVVTRKRSEKFEELLRIFEDEQHE</sequence>
<feature type="region of interest" description="Disordered" evidence="1">
    <location>
        <begin position="469"/>
        <end position="569"/>
    </location>
</feature>
<feature type="compositionally biased region" description="Basic and acidic residues" evidence="1">
    <location>
        <begin position="481"/>
        <end position="490"/>
    </location>
</feature>
<organism evidence="2 3">
    <name type="scientific">Golovinomyces cichoracearum</name>
    <dbReference type="NCBI Taxonomy" id="62708"/>
    <lineage>
        <taxon>Eukaryota</taxon>
        <taxon>Fungi</taxon>
        <taxon>Dikarya</taxon>
        <taxon>Ascomycota</taxon>
        <taxon>Pezizomycotina</taxon>
        <taxon>Leotiomycetes</taxon>
        <taxon>Erysiphales</taxon>
        <taxon>Erysiphaceae</taxon>
        <taxon>Golovinomyces</taxon>
    </lineage>
</organism>
<feature type="compositionally biased region" description="Basic and acidic residues" evidence="1">
    <location>
        <begin position="203"/>
        <end position="212"/>
    </location>
</feature>
<feature type="compositionally biased region" description="Basic and acidic residues" evidence="1">
    <location>
        <begin position="553"/>
        <end position="569"/>
    </location>
</feature>
<accession>A0A420HFA4</accession>
<feature type="compositionally biased region" description="Basic and acidic residues" evidence="1">
    <location>
        <begin position="285"/>
        <end position="296"/>
    </location>
</feature>
<evidence type="ECO:0000256" key="1">
    <source>
        <dbReference type="SAM" id="MobiDB-lite"/>
    </source>
</evidence>
<dbReference type="EMBL" id="MCBQ01019771">
    <property type="protein sequence ID" value="RKF56132.1"/>
    <property type="molecule type" value="Genomic_DNA"/>
</dbReference>
<gene>
    <name evidence="2" type="ORF">GcM3_197005</name>
</gene>
<comment type="caution">
    <text evidence="2">The sequence shown here is derived from an EMBL/GenBank/DDBJ whole genome shotgun (WGS) entry which is preliminary data.</text>
</comment>
<name>A0A420HFA4_9PEZI</name>
<dbReference type="Proteomes" id="UP000283383">
    <property type="component" value="Unassembled WGS sequence"/>
</dbReference>